<keyword evidence="3" id="KW-1185">Reference proteome</keyword>
<protein>
    <submittedName>
        <fullName evidence="2">Uncharacterized protein</fullName>
    </submittedName>
</protein>
<evidence type="ECO:0000313" key="3">
    <source>
        <dbReference type="Proteomes" id="UP001153269"/>
    </source>
</evidence>
<name>A0A9N7Y899_PLEPL</name>
<sequence length="132" mass="14041">MSLRRLPAVKVGRTRNEATHFLARNNLFSSEQIGNAGRWDQEPGTRGQGPGTRDQGPGTRDQGPGARDQGPGTRGQGPGTRDQGPGTRDQGPGARDQGPGARDQGPGTRLSSNLVDCGKDFVWNATSYWFAP</sequence>
<dbReference type="Proteomes" id="UP001153269">
    <property type="component" value="Unassembled WGS sequence"/>
</dbReference>
<feature type="region of interest" description="Disordered" evidence="1">
    <location>
        <begin position="21"/>
        <end position="114"/>
    </location>
</feature>
<organism evidence="2 3">
    <name type="scientific">Pleuronectes platessa</name>
    <name type="common">European plaice</name>
    <dbReference type="NCBI Taxonomy" id="8262"/>
    <lineage>
        <taxon>Eukaryota</taxon>
        <taxon>Metazoa</taxon>
        <taxon>Chordata</taxon>
        <taxon>Craniata</taxon>
        <taxon>Vertebrata</taxon>
        <taxon>Euteleostomi</taxon>
        <taxon>Actinopterygii</taxon>
        <taxon>Neopterygii</taxon>
        <taxon>Teleostei</taxon>
        <taxon>Neoteleostei</taxon>
        <taxon>Acanthomorphata</taxon>
        <taxon>Carangaria</taxon>
        <taxon>Pleuronectiformes</taxon>
        <taxon>Pleuronectoidei</taxon>
        <taxon>Pleuronectidae</taxon>
        <taxon>Pleuronectes</taxon>
    </lineage>
</organism>
<evidence type="ECO:0000313" key="2">
    <source>
        <dbReference type="EMBL" id="CAB1416328.1"/>
    </source>
</evidence>
<comment type="caution">
    <text evidence="2">The sequence shown here is derived from an EMBL/GenBank/DDBJ whole genome shotgun (WGS) entry which is preliminary data.</text>
</comment>
<evidence type="ECO:0000256" key="1">
    <source>
        <dbReference type="SAM" id="MobiDB-lite"/>
    </source>
</evidence>
<dbReference type="AlphaFoldDB" id="A0A9N7Y899"/>
<gene>
    <name evidence="2" type="ORF">PLEPLA_LOCUS4119</name>
</gene>
<dbReference type="EMBL" id="CADEAL010000202">
    <property type="protein sequence ID" value="CAB1416328.1"/>
    <property type="molecule type" value="Genomic_DNA"/>
</dbReference>
<reference evidence="2" key="1">
    <citation type="submission" date="2020-03" db="EMBL/GenBank/DDBJ databases">
        <authorList>
            <person name="Weist P."/>
        </authorList>
    </citation>
    <scope>NUCLEOTIDE SEQUENCE</scope>
</reference>
<accession>A0A9N7Y899</accession>
<proteinExistence type="predicted"/>